<dbReference type="Gene3D" id="1.10.287.130">
    <property type="match status" value="1"/>
</dbReference>
<keyword evidence="8" id="KW-0418">Kinase</keyword>
<evidence type="ECO:0000313" key="17">
    <source>
        <dbReference type="Proteomes" id="UP000483379"/>
    </source>
</evidence>
<evidence type="ECO:0000259" key="15">
    <source>
        <dbReference type="PROSITE" id="PS50110"/>
    </source>
</evidence>
<sequence length="1175" mass="129703">MAPTTDFAPRVPGLDQCEAEPIHIPGSIQPHGVLLALDQAELRIRQVTRSVESLLGVSAADLIERALAEALCPRLAASVRQALERYRARPDIPASFDWHPTNTRGALTGYVHLSEQTVVLELEAAAPEQPGLSETLAQTMRDFSVIRKQTELSGKLAAATVLFRRLTGYDRVMVYRFDEDWHGEVIAEACRPDLEPYLGLHYPASDIPAQARQVFLINPYRVILDVDYVPSTLHPVVNPVSGEPLDLSRSLLRSVSPVHLEYLRNMGVGSTMTMSLLKDGRLWGLVACHHGMPHSVSATVREVACWMAQDLATQIALTEEVVDRFYAGHLRVCRERIILAMRQGTRLPALLTGPELANVLGAIGADGVAFIRGDDVITGGATPGPRLVLEIAAGLSALHANSPSQLFASDCLSEHLPEATDLAATAAGVALFPLEANQSIKLIWFRGEQLRQVTWGGNPDKAMDVAPDGRLSPRQSFDAWRQVVRLRSRRWTFEELESARKLGALIDIEWRKMAEEALRENEALLKDVLDSLTAHIAVLDARGVINLVNAAWRRFAENNGGSVDCMPGIDYMAVCRQALSGAEGVEARCALKGLENVLAGVESVFSLQYPCDSPTESRWFEMRVLPLSGERSGAVVAHEEITGQKLAEQALKRSEERLRQAAEEALRLSKESFRLAVENMPDALVIYDDRMCYSFLNTVSLKRGGLPLESYLGRRDDEIFASETCSSYLPYLRQTYETRAPTAFECGLDLATGHYDLVVTYVPMLEHGAVYQVFGFFYDITERKRSEAQLAEQARELREADWRKDEFLAMLAHELRNPLAPISNAVQLLQREGSDEQIAWGLAVIRRQTLHLTRLVDDLLDISRITRGVIELRMEPLDLAVILARAVETSLPAIVARRQRLQTRFPDGRLWVEGDLVRLTQVVSNLLTNAAKFTDEGGQIWLGVDATVEAIEIRVRDSGRGIDQDKLSQLFDLFYQVDCTIARTEGGLGIGLSLVKQIVDMHGGTVEVHSAGLGKGSEFSVRLPLLADPSDAPMSHGVEDRGTSSRSSMKAGLRVLVVDDNRDAIDSLELLLGVEGYEMMVAYDGESALNLAMARRPDVVLLDIGLPGMDGYAVAHALRQQFLHATLRIIAITGYGQPESRERSRSAGFDVHLVKPIDFDALLALLADYRRLAAD</sequence>
<dbReference type="GO" id="GO:0006355">
    <property type="term" value="P:regulation of DNA-templated transcription"/>
    <property type="evidence" value="ECO:0007669"/>
    <property type="project" value="InterPro"/>
</dbReference>
<accession>A0A6M0K5S5</accession>
<dbReference type="Gene3D" id="3.30.450.270">
    <property type="match status" value="1"/>
</dbReference>
<dbReference type="InterPro" id="IPR003661">
    <property type="entry name" value="HisK_dim/P_dom"/>
</dbReference>
<dbReference type="Pfam" id="PF00360">
    <property type="entry name" value="PHY"/>
    <property type="match status" value="1"/>
</dbReference>
<dbReference type="Gene3D" id="3.40.50.2300">
    <property type="match status" value="1"/>
</dbReference>
<proteinExistence type="inferred from homology"/>
<dbReference type="SMART" id="SM00387">
    <property type="entry name" value="HATPase_c"/>
    <property type="match status" value="1"/>
</dbReference>
<dbReference type="Pfam" id="PF00512">
    <property type="entry name" value="HisKA"/>
    <property type="match status" value="1"/>
</dbReference>
<evidence type="ECO:0000313" key="16">
    <source>
        <dbReference type="EMBL" id="NEV64779.1"/>
    </source>
</evidence>
<feature type="modified residue" description="4-aspartylphosphate" evidence="11">
    <location>
        <position position="1103"/>
    </location>
</feature>
<dbReference type="InterPro" id="IPR043150">
    <property type="entry name" value="Phytochrome_PHY_sf"/>
</dbReference>
<evidence type="ECO:0000256" key="6">
    <source>
        <dbReference type="ARBA" id="ARBA00022606"/>
    </source>
</evidence>
<dbReference type="PANTHER" id="PTHR43047:SF72">
    <property type="entry name" value="OSMOSENSING HISTIDINE PROTEIN KINASE SLN1"/>
    <property type="match status" value="1"/>
</dbReference>
<feature type="coiled-coil region" evidence="12">
    <location>
        <begin position="644"/>
        <end position="671"/>
    </location>
</feature>
<dbReference type="GO" id="GO:0009927">
    <property type="term" value="F:histidine phosphotransfer kinase activity"/>
    <property type="evidence" value="ECO:0007669"/>
    <property type="project" value="TreeGrafter"/>
</dbReference>
<keyword evidence="17" id="KW-1185">Reference proteome</keyword>
<evidence type="ECO:0000256" key="9">
    <source>
        <dbReference type="ARBA" id="ARBA00022991"/>
    </source>
</evidence>
<dbReference type="InterPro" id="IPR001294">
    <property type="entry name" value="Phytochrome"/>
</dbReference>
<evidence type="ECO:0000256" key="12">
    <source>
        <dbReference type="SAM" id="Coils"/>
    </source>
</evidence>
<dbReference type="InterPro" id="IPR016132">
    <property type="entry name" value="Phyto_chromo_attachment"/>
</dbReference>
<keyword evidence="4" id="KW-0600">Photoreceptor protein</keyword>
<dbReference type="InterPro" id="IPR001789">
    <property type="entry name" value="Sig_transdc_resp-reg_receiver"/>
</dbReference>
<dbReference type="Gene3D" id="3.30.565.10">
    <property type="entry name" value="Histidine kinase-like ATPase, C-terminal domain"/>
    <property type="match status" value="1"/>
</dbReference>
<dbReference type="Gene3D" id="3.30.450.40">
    <property type="match status" value="1"/>
</dbReference>
<dbReference type="Pfam" id="PF01590">
    <property type="entry name" value="GAF"/>
    <property type="match status" value="1"/>
</dbReference>
<dbReference type="PRINTS" id="PR01033">
    <property type="entry name" value="PHYTOCHROME"/>
</dbReference>
<dbReference type="InterPro" id="IPR029016">
    <property type="entry name" value="GAF-like_dom_sf"/>
</dbReference>
<dbReference type="GO" id="GO:0009881">
    <property type="term" value="F:photoreceptor activity"/>
    <property type="evidence" value="ECO:0007669"/>
    <property type="project" value="UniProtKB-KW"/>
</dbReference>
<comment type="similarity">
    <text evidence="2">In the N-terminal section; belongs to the phytochrome family.</text>
</comment>
<keyword evidence="12" id="KW-0175">Coiled coil</keyword>
<dbReference type="GO" id="GO:0000155">
    <property type="term" value="F:phosphorelay sensor kinase activity"/>
    <property type="evidence" value="ECO:0007669"/>
    <property type="project" value="InterPro"/>
</dbReference>
<dbReference type="InterPro" id="IPR013654">
    <property type="entry name" value="PAS_2"/>
</dbReference>
<dbReference type="EMBL" id="JAAIJQ010000111">
    <property type="protein sequence ID" value="NEV64779.1"/>
    <property type="molecule type" value="Genomic_DNA"/>
</dbReference>
<dbReference type="GO" id="GO:0009584">
    <property type="term" value="P:detection of visible light"/>
    <property type="evidence" value="ECO:0007669"/>
    <property type="project" value="InterPro"/>
</dbReference>
<dbReference type="GO" id="GO:0005886">
    <property type="term" value="C:plasma membrane"/>
    <property type="evidence" value="ECO:0007669"/>
    <property type="project" value="UniProtKB-ARBA"/>
</dbReference>
<dbReference type="PROSITE" id="PS50110">
    <property type="entry name" value="RESPONSE_REGULATORY"/>
    <property type="match status" value="1"/>
</dbReference>
<evidence type="ECO:0000256" key="7">
    <source>
        <dbReference type="ARBA" id="ARBA00022679"/>
    </source>
</evidence>
<comment type="catalytic activity">
    <reaction evidence="1">
        <text>ATP + protein L-histidine = ADP + protein N-phospho-L-histidine.</text>
        <dbReference type="EC" id="2.7.13.3"/>
    </reaction>
</comment>
<keyword evidence="9" id="KW-0157">Chromophore</keyword>
<dbReference type="InterPro" id="IPR013515">
    <property type="entry name" value="Phytochrome_cen-reg"/>
</dbReference>
<dbReference type="Pfam" id="PF08448">
    <property type="entry name" value="PAS_4"/>
    <property type="match status" value="1"/>
</dbReference>
<organism evidence="16 17">
    <name type="scientific">Thiorhodococcus minor</name>
    <dbReference type="NCBI Taxonomy" id="57489"/>
    <lineage>
        <taxon>Bacteria</taxon>
        <taxon>Pseudomonadati</taxon>
        <taxon>Pseudomonadota</taxon>
        <taxon>Gammaproteobacteria</taxon>
        <taxon>Chromatiales</taxon>
        <taxon>Chromatiaceae</taxon>
        <taxon>Thiorhodococcus</taxon>
    </lineage>
</organism>
<dbReference type="SUPFAM" id="SSF55781">
    <property type="entry name" value="GAF domain-like"/>
    <property type="match status" value="2"/>
</dbReference>
<dbReference type="PROSITE" id="PS50109">
    <property type="entry name" value="HIS_KIN"/>
    <property type="match status" value="1"/>
</dbReference>
<dbReference type="InterPro" id="IPR011006">
    <property type="entry name" value="CheY-like_superfamily"/>
</dbReference>
<feature type="domain" description="Response regulatory" evidence="15">
    <location>
        <begin position="1054"/>
        <end position="1170"/>
    </location>
</feature>
<keyword evidence="5 11" id="KW-0597">Phosphoprotein</keyword>
<dbReference type="InterPro" id="IPR013656">
    <property type="entry name" value="PAS_4"/>
</dbReference>
<dbReference type="SUPFAM" id="SSF47384">
    <property type="entry name" value="Homodimeric domain of signal transducing histidine kinase"/>
    <property type="match status" value="1"/>
</dbReference>
<feature type="domain" description="Phytochrome chromophore attachment site" evidence="13">
    <location>
        <begin position="164"/>
        <end position="314"/>
    </location>
</feature>
<evidence type="ECO:0000256" key="5">
    <source>
        <dbReference type="ARBA" id="ARBA00022553"/>
    </source>
</evidence>
<dbReference type="PROSITE" id="PS50046">
    <property type="entry name" value="PHYTOCHROME_2"/>
    <property type="match status" value="1"/>
</dbReference>
<evidence type="ECO:0000259" key="14">
    <source>
        <dbReference type="PROSITE" id="PS50109"/>
    </source>
</evidence>
<dbReference type="SUPFAM" id="SSF55785">
    <property type="entry name" value="PYP-like sensor domain (PAS domain)"/>
    <property type="match status" value="3"/>
</dbReference>
<dbReference type="EC" id="2.7.13.3" evidence="3"/>
<dbReference type="InterPro" id="IPR035965">
    <property type="entry name" value="PAS-like_dom_sf"/>
</dbReference>
<evidence type="ECO:0000256" key="1">
    <source>
        <dbReference type="ARBA" id="ARBA00000085"/>
    </source>
</evidence>
<dbReference type="SMART" id="SM00448">
    <property type="entry name" value="REC"/>
    <property type="match status" value="1"/>
</dbReference>
<dbReference type="Pfam" id="PF00072">
    <property type="entry name" value="Response_reg"/>
    <property type="match status" value="1"/>
</dbReference>
<evidence type="ECO:0000256" key="11">
    <source>
        <dbReference type="PROSITE-ProRule" id="PRU00169"/>
    </source>
</evidence>
<evidence type="ECO:0000256" key="4">
    <source>
        <dbReference type="ARBA" id="ARBA00022543"/>
    </source>
</evidence>
<dbReference type="InterPro" id="IPR005467">
    <property type="entry name" value="His_kinase_dom"/>
</dbReference>
<name>A0A6M0K5S5_9GAMM</name>
<protein>
    <recommendedName>
        <fullName evidence="3">histidine kinase</fullName>
        <ecNumber evidence="3">2.7.13.3</ecNumber>
    </recommendedName>
</protein>
<dbReference type="SMART" id="SM00065">
    <property type="entry name" value="GAF"/>
    <property type="match status" value="1"/>
</dbReference>
<dbReference type="CDD" id="cd17580">
    <property type="entry name" value="REC_2_DhkD-like"/>
    <property type="match status" value="1"/>
</dbReference>
<dbReference type="InterPro" id="IPR003018">
    <property type="entry name" value="GAF"/>
</dbReference>
<feature type="domain" description="Histidine kinase" evidence="14">
    <location>
        <begin position="810"/>
        <end position="1027"/>
    </location>
</feature>
<dbReference type="FunFam" id="3.30.565.10:FF:000006">
    <property type="entry name" value="Sensor histidine kinase WalK"/>
    <property type="match status" value="1"/>
</dbReference>
<dbReference type="InterPro" id="IPR003594">
    <property type="entry name" value="HATPase_dom"/>
</dbReference>
<evidence type="ECO:0000256" key="8">
    <source>
        <dbReference type="ARBA" id="ARBA00022777"/>
    </source>
</evidence>
<dbReference type="SUPFAM" id="SSF52172">
    <property type="entry name" value="CheY-like"/>
    <property type="match status" value="1"/>
</dbReference>
<dbReference type="Pfam" id="PF02518">
    <property type="entry name" value="HATPase_c"/>
    <property type="match status" value="1"/>
</dbReference>
<dbReference type="AlphaFoldDB" id="A0A6M0K5S5"/>
<evidence type="ECO:0000256" key="2">
    <source>
        <dbReference type="ARBA" id="ARBA00006402"/>
    </source>
</evidence>
<dbReference type="InterPro" id="IPR036890">
    <property type="entry name" value="HATPase_C_sf"/>
</dbReference>
<dbReference type="RefSeq" id="WP_164455868.1">
    <property type="nucleotide sequence ID" value="NZ_JAAIJQ010000111.1"/>
</dbReference>
<dbReference type="CDD" id="cd00082">
    <property type="entry name" value="HisKA"/>
    <property type="match status" value="1"/>
</dbReference>
<reference evidence="16 17" key="1">
    <citation type="submission" date="2020-02" db="EMBL/GenBank/DDBJ databases">
        <title>Genome sequences of Thiorhodococcus mannitoliphagus and Thiorhodococcus minor, purple sulfur photosynthetic bacteria in the gammaproteobacterial family, Chromatiaceae.</title>
        <authorList>
            <person name="Aviles F.A."/>
            <person name="Meyer T.E."/>
            <person name="Kyndt J.A."/>
        </authorList>
    </citation>
    <scope>NUCLEOTIDE SEQUENCE [LARGE SCALE GENOMIC DNA]</scope>
    <source>
        <strain evidence="16 17">DSM 11518</strain>
    </source>
</reference>
<evidence type="ECO:0000259" key="13">
    <source>
        <dbReference type="PROSITE" id="PS50046"/>
    </source>
</evidence>
<dbReference type="PANTHER" id="PTHR43047">
    <property type="entry name" value="TWO-COMPONENT HISTIDINE PROTEIN KINASE"/>
    <property type="match status" value="1"/>
</dbReference>
<dbReference type="SMART" id="SM00388">
    <property type="entry name" value="HisKA"/>
    <property type="match status" value="1"/>
</dbReference>
<dbReference type="Gene3D" id="3.30.450.20">
    <property type="entry name" value="PAS domain"/>
    <property type="match status" value="3"/>
</dbReference>
<keyword evidence="6" id="KW-0716">Sensory transduction</keyword>
<dbReference type="Proteomes" id="UP000483379">
    <property type="component" value="Unassembled WGS sequence"/>
</dbReference>
<dbReference type="SUPFAM" id="SSF55874">
    <property type="entry name" value="ATPase domain of HSP90 chaperone/DNA topoisomerase II/histidine kinase"/>
    <property type="match status" value="1"/>
</dbReference>
<gene>
    <name evidence="16" type="ORF">G3446_23410</name>
</gene>
<evidence type="ECO:0000256" key="3">
    <source>
        <dbReference type="ARBA" id="ARBA00012438"/>
    </source>
</evidence>
<dbReference type="Pfam" id="PF08446">
    <property type="entry name" value="PAS_2"/>
    <property type="match status" value="1"/>
</dbReference>
<evidence type="ECO:0000256" key="10">
    <source>
        <dbReference type="ARBA" id="ARBA00023170"/>
    </source>
</evidence>
<comment type="caution">
    <text evidence="16">The sequence shown here is derived from an EMBL/GenBank/DDBJ whole genome shotgun (WGS) entry which is preliminary data.</text>
</comment>
<keyword evidence="10" id="KW-0675">Receptor</keyword>
<dbReference type="InterPro" id="IPR036097">
    <property type="entry name" value="HisK_dim/P_sf"/>
</dbReference>
<keyword evidence="7" id="KW-0808">Transferase</keyword>